<accession>A0A640S0J7</accession>
<organism evidence="2 3">
    <name type="scientific">Streptomyces caniferus</name>
    <dbReference type="NCBI Taxonomy" id="285557"/>
    <lineage>
        <taxon>Bacteria</taxon>
        <taxon>Bacillati</taxon>
        <taxon>Actinomycetota</taxon>
        <taxon>Actinomycetes</taxon>
        <taxon>Kitasatosporales</taxon>
        <taxon>Streptomycetaceae</taxon>
        <taxon>Streptomyces</taxon>
    </lineage>
</organism>
<dbReference type="Proteomes" id="UP000435837">
    <property type="component" value="Unassembled WGS sequence"/>
</dbReference>
<evidence type="ECO:0000313" key="2">
    <source>
        <dbReference type="EMBL" id="GFE03911.1"/>
    </source>
</evidence>
<keyword evidence="1" id="KW-0812">Transmembrane</keyword>
<proteinExistence type="predicted"/>
<keyword evidence="1" id="KW-0472">Membrane</keyword>
<evidence type="ECO:0000256" key="1">
    <source>
        <dbReference type="SAM" id="Phobius"/>
    </source>
</evidence>
<feature type="transmembrane region" description="Helical" evidence="1">
    <location>
        <begin position="40"/>
        <end position="57"/>
    </location>
</feature>
<dbReference type="AlphaFoldDB" id="A0A640S0J7"/>
<gene>
    <name evidence="2" type="ORF">Scani_01790</name>
</gene>
<comment type="caution">
    <text evidence="2">The sequence shown here is derived from an EMBL/GenBank/DDBJ whole genome shotgun (WGS) entry which is preliminary data.</text>
</comment>
<keyword evidence="1" id="KW-1133">Transmembrane helix</keyword>
<dbReference type="EMBL" id="BLIN01000001">
    <property type="protein sequence ID" value="GFE03911.1"/>
    <property type="molecule type" value="Genomic_DNA"/>
</dbReference>
<evidence type="ECO:0000313" key="3">
    <source>
        <dbReference type="Proteomes" id="UP000435837"/>
    </source>
</evidence>
<protein>
    <submittedName>
        <fullName evidence="2">Uncharacterized protein</fullName>
    </submittedName>
</protein>
<reference evidence="2 3" key="1">
    <citation type="submission" date="2019-12" db="EMBL/GenBank/DDBJ databases">
        <title>Whole genome shotgun sequence of Streptomyces caniferus NBRC 15389.</title>
        <authorList>
            <person name="Ichikawa N."/>
            <person name="Kimura A."/>
            <person name="Kitahashi Y."/>
            <person name="Komaki H."/>
            <person name="Tamura T."/>
        </authorList>
    </citation>
    <scope>NUCLEOTIDE SEQUENCE [LARGE SCALE GENOMIC DNA]</scope>
    <source>
        <strain evidence="2 3">NBRC 15389</strain>
    </source>
</reference>
<sequence length="80" mass="8769">MPSVVTILSVTLALFLALFASVSAYFVARWTGESRHRSAVWAACTYPVALATIFLIYDQLRTGQPDEAARSLEALMATPY</sequence>
<name>A0A640S0J7_9ACTN</name>